<accession>A0A3B0V327</accession>
<dbReference type="AlphaFoldDB" id="A0A3B0V327"/>
<dbReference type="EMBL" id="UOEU01000551">
    <property type="protein sequence ID" value="VAW34773.1"/>
    <property type="molecule type" value="Genomic_DNA"/>
</dbReference>
<protein>
    <submittedName>
        <fullName evidence="1">Uncharacterized protein</fullName>
    </submittedName>
</protein>
<name>A0A3B0V327_9ZZZZ</name>
<organism evidence="1">
    <name type="scientific">hydrothermal vent metagenome</name>
    <dbReference type="NCBI Taxonomy" id="652676"/>
    <lineage>
        <taxon>unclassified sequences</taxon>
        <taxon>metagenomes</taxon>
        <taxon>ecological metagenomes</taxon>
    </lineage>
</organism>
<sequence length="31" mass="3691">MTDKMRVYTKVLQMLKKQMPTTRQCFVVTLA</sequence>
<feature type="non-terminal residue" evidence="1">
    <location>
        <position position="31"/>
    </location>
</feature>
<proteinExistence type="predicted"/>
<gene>
    <name evidence="1" type="ORF">MNBD_CHLOROFLEXI01-4793</name>
</gene>
<evidence type="ECO:0000313" key="1">
    <source>
        <dbReference type="EMBL" id="VAW34773.1"/>
    </source>
</evidence>
<reference evidence="1" key="1">
    <citation type="submission" date="2018-06" db="EMBL/GenBank/DDBJ databases">
        <authorList>
            <person name="Zhirakovskaya E."/>
        </authorList>
    </citation>
    <scope>NUCLEOTIDE SEQUENCE</scope>
</reference>